<organism evidence="1 2">
    <name type="scientific">Caenorhabditis briggsae</name>
    <dbReference type="NCBI Taxonomy" id="6238"/>
    <lineage>
        <taxon>Eukaryota</taxon>
        <taxon>Metazoa</taxon>
        <taxon>Ecdysozoa</taxon>
        <taxon>Nematoda</taxon>
        <taxon>Chromadorea</taxon>
        <taxon>Rhabditida</taxon>
        <taxon>Rhabditina</taxon>
        <taxon>Rhabditomorpha</taxon>
        <taxon>Rhabditoidea</taxon>
        <taxon>Rhabditidae</taxon>
        <taxon>Peloderinae</taxon>
        <taxon>Caenorhabditis</taxon>
    </lineage>
</organism>
<dbReference type="Proteomes" id="UP000829354">
    <property type="component" value="Chromosome III"/>
</dbReference>
<dbReference type="AlphaFoldDB" id="A0AAE9EI45"/>
<name>A0AAE9EI45_CAEBR</name>
<proteinExistence type="predicted"/>
<sequence>MPSQEKEEDKGLRKIEESINAVLDPYQQSHVPLKIKKKKKRFLLDINLSKVRGKRIVELFRAEPFLMNKRHSRTKEDNEKRSRAYEEIAAQMNKEFRNMEGFKEITSFQAAKLADYWKDRIPDNRNSEEPSLLLTGQYTVSPSPPIFPTPPDSPRDKLEQLQQMTIRRKQTAERLQFIVNTADMFMSKTGLDKQPHGRSAEVNNIRTKVWRRIQEETNIRFNSLKPYNLVQVKKAVSNYKRRKEEAKNIIRNKKYITKHELEEPQNEEKPVMTADPWVAEMDVDNTPIYEDTDDIQTFQDVINYANSVLQDSR</sequence>
<accession>A0AAE9EI45</accession>
<keyword evidence="2" id="KW-1185">Reference proteome</keyword>
<dbReference type="EMBL" id="CP092622">
    <property type="protein sequence ID" value="UMM24337.1"/>
    <property type="molecule type" value="Genomic_DNA"/>
</dbReference>
<gene>
    <name evidence="1" type="ORF">L5515_004611</name>
</gene>
<protein>
    <submittedName>
        <fullName evidence="1">Uncharacterized protein</fullName>
    </submittedName>
</protein>
<reference evidence="1 2" key="1">
    <citation type="submission" date="2022-04" db="EMBL/GenBank/DDBJ databases">
        <title>Chromosome-level reference genomes for two strains of Caenorhabditis briggsae: an improved platform for comparative genomics.</title>
        <authorList>
            <person name="Stevens L."/>
            <person name="Andersen E."/>
        </authorList>
    </citation>
    <scope>NUCLEOTIDE SEQUENCE [LARGE SCALE GENOMIC DNA]</scope>
    <source>
        <strain evidence="1">VX34</strain>
        <tissue evidence="1">Whole-organism</tissue>
    </source>
</reference>
<evidence type="ECO:0000313" key="2">
    <source>
        <dbReference type="Proteomes" id="UP000829354"/>
    </source>
</evidence>
<evidence type="ECO:0000313" key="1">
    <source>
        <dbReference type="EMBL" id="UMM24337.1"/>
    </source>
</evidence>